<dbReference type="GeneID" id="77255857"/>
<proteinExistence type="predicted"/>
<evidence type="ECO:0000313" key="2">
    <source>
        <dbReference type="Proteomes" id="UP000193100"/>
    </source>
</evidence>
<dbReference type="Proteomes" id="UP000193100">
    <property type="component" value="Chromosome"/>
</dbReference>
<evidence type="ECO:0000313" key="1">
    <source>
        <dbReference type="EMBL" id="ARM83982.1"/>
    </source>
</evidence>
<name>A0A1W6K9H7_9GAMM</name>
<dbReference type="RefSeq" id="WP_085680359.1">
    <property type="nucleotide sequence ID" value="NZ_CP020931.1"/>
</dbReference>
<organism evidence="1 2">
    <name type="scientific">Marinobacter salarius</name>
    <dbReference type="NCBI Taxonomy" id="1420917"/>
    <lineage>
        <taxon>Bacteria</taxon>
        <taxon>Pseudomonadati</taxon>
        <taxon>Pseudomonadota</taxon>
        <taxon>Gammaproteobacteria</taxon>
        <taxon>Pseudomonadales</taxon>
        <taxon>Marinobacteraceae</taxon>
        <taxon>Marinobacter</taxon>
    </lineage>
</organism>
<gene>
    <name evidence="1" type="ORF">MARSALSMR5_01904</name>
</gene>
<accession>A0A1W6K9H7</accession>
<protein>
    <submittedName>
        <fullName evidence="1">Uncharacterized protein</fullName>
    </submittedName>
</protein>
<reference evidence="1 2" key="1">
    <citation type="submission" date="2017-04" db="EMBL/GenBank/DDBJ databases">
        <title>Genome Sequence of Marinobacter salarius strain SMR5 Isolated from a culture of the Diatom Skeletonema marinoi.</title>
        <authorList>
            <person name="Topel M."/>
            <person name="Pinder M.I.M."/>
            <person name="Johansson O.N."/>
            <person name="Kourtchenko O."/>
            <person name="Godhe A."/>
            <person name="Clarke A.K."/>
        </authorList>
    </citation>
    <scope>NUCLEOTIDE SEQUENCE [LARGE SCALE GENOMIC DNA]</scope>
    <source>
        <strain evidence="1 2">SMR5</strain>
    </source>
</reference>
<dbReference type="AlphaFoldDB" id="A0A1W6K9H7"/>
<sequence length="107" mass="11184">MPGEQFTQTPVYDRGVLPISAGADATAATSSSRIGPFSDRAQAVRLSVSGANARVKFGDDAVTVTASTGIQMQDGMTDVLRIPSGATHLAIIREDSTDANVNYVELQ</sequence>
<dbReference type="EMBL" id="CP020931">
    <property type="protein sequence ID" value="ARM83982.1"/>
    <property type="molecule type" value="Genomic_DNA"/>
</dbReference>